<evidence type="ECO:0000256" key="5">
    <source>
        <dbReference type="ARBA" id="ARBA00022842"/>
    </source>
</evidence>
<dbReference type="Proteomes" id="UP000183275">
    <property type="component" value="Unassembled WGS sequence"/>
</dbReference>
<dbReference type="GO" id="GO:0046872">
    <property type="term" value="F:metal ion binding"/>
    <property type="evidence" value="ECO:0007669"/>
    <property type="project" value="UniProtKB-KW"/>
</dbReference>
<dbReference type="Pfam" id="PF00293">
    <property type="entry name" value="NUDIX"/>
    <property type="match status" value="1"/>
</dbReference>
<keyword evidence="3" id="KW-0479">Metal-binding</keyword>
<keyword evidence="9" id="KW-1185">Reference proteome</keyword>
<dbReference type="eggNOG" id="arCOG01072">
    <property type="taxonomic scope" value="Archaea"/>
</dbReference>
<dbReference type="OrthoDB" id="51434at2157"/>
<keyword evidence="4" id="KW-0378">Hydrolase</keyword>
<proteinExistence type="predicted"/>
<dbReference type="InterPro" id="IPR020084">
    <property type="entry name" value="NUDIX_hydrolase_CS"/>
</dbReference>
<dbReference type="Gene3D" id="3.90.79.10">
    <property type="entry name" value="Nucleoside Triphosphate Pyrophosphohydrolase"/>
    <property type="match status" value="1"/>
</dbReference>
<evidence type="ECO:0000256" key="6">
    <source>
        <dbReference type="ARBA" id="ARBA00023211"/>
    </source>
</evidence>
<dbReference type="EMBL" id="FOIS01000004">
    <property type="protein sequence ID" value="SEW21988.1"/>
    <property type="molecule type" value="Genomic_DNA"/>
</dbReference>
<evidence type="ECO:0000313" key="8">
    <source>
        <dbReference type="EMBL" id="SEW21988.1"/>
    </source>
</evidence>
<evidence type="ECO:0000313" key="9">
    <source>
        <dbReference type="Proteomes" id="UP000183275"/>
    </source>
</evidence>
<dbReference type="InterPro" id="IPR000086">
    <property type="entry name" value="NUDIX_hydrolase_dom"/>
</dbReference>
<comment type="cofactor">
    <cofactor evidence="2">
        <name>Mg(2+)</name>
        <dbReference type="ChEBI" id="CHEBI:18420"/>
    </cofactor>
</comment>
<dbReference type="AlphaFoldDB" id="A0A1I0Q4T2"/>
<reference evidence="9" key="1">
    <citation type="submission" date="2016-10" db="EMBL/GenBank/DDBJ databases">
        <authorList>
            <person name="Varghese N."/>
        </authorList>
    </citation>
    <scope>NUCLEOTIDE SEQUENCE [LARGE SCALE GENOMIC DNA]</scope>
    <source>
        <strain evidence="9">CGMCC 1.12284</strain>
    </source>
</reference>
<dbReference type="InterPro" id="IPR015797">
    <property type="entry name" value="NUDIX_hydrolase-like_dom_sf"/>
</dbReference>
<dbReference type="InterPro" id="IPR045121">
    <property type="entry name" value="CoAse"/>
</dbReference>
<dbReference type="PROSITE" id="PS00893">
    <property type="entry name" value="NUDIX_BOX"/>
    <property type="match status" value="1"/>
</dbReference>
<protein>
    <submittedName>
        <fullName evidence="8">NUDIX domain-containing protein</fullName>
    </submittedName>
</protein>
<dbReference type="STRING" id="1202768.SAMN05216285_3082"/>
<sequence length="197" mass="22256">MTRRRLTLDPVATHEPAEIDDQPYDAAVLAPIVDRDGEDHLLFTRRADDLGEHPGQMSFPGGGAEPEDETILDTALREANEEIGLERDEAEIVGQLDDIRTISEYAVTPFVGHVPDREYERDGREVAEIVVLPLSGLLDPANYEYERRDHPYYGDIVIHYFHVDGYTVWGATGRILVQLLELATDFEAPEKVDRSNR</sequence>
<evidence type="ECO:0000256" key="2">
    <source>
        <dbReference type="ARBA" id="ARBA00001946"/>
    </source>
</evidence>
<evidence type="ECO:0000259" key="7">
    <source>
        <dbReference type="PROSITE" id="PS51462"/>
    </source>
</evidence>
<keyword evidence="6" id="KW-0464">Manganese</keyword>
<dbReference type="CDD" id="cd03426">
    <property type="entry name" value="NUDIX_CoAse_Nudt7"/>
    <property type="match status" value="1"/>
</dbReference>
<gene>
    <name evidence="8" type="ORF">SAMN05216285_3082</name>
</gene>
<keyword evidence="5" id="KW-0460">Magnesium</keyword>
<evidence type="ECO:0000256" key="3">
    <source>
        <dbReference type="ARBA" id="ARBA00022723"/>
    </source>
</evidence>
<dbReference type="RefSeq" id="WP_049989695.1">
    <property type="nucleotide sequence ID" value="NZ_FOIS01000004.1"/>
</dbReference>
<evidence type="ECO:0000256" key="1">
    <source>
        <dbReference type="ARBA" id="ARBA00001936"/>
    </source>
</evidence>
<feature type="domain" description="Nudix hydrolase" evidence="7">
    <location>
        <begin position="23"/>
        <end position="158"/>
    </location>
</feature>
<dbReference type="PANTHER" id="PTHR12992:SF11">
    <property type="entry name" value="MITOCHONDRIAL COENZYME A DIPHOSPHATASE NUDT8"/>
    <property type="match status" value="1"/>
</dbReference>
<name>A0A1I0Q4T2_9EURY</name>
<comment type="cofactor">
    <cofactor evidence="1">
        <name>Mn(2+)</name>
        <dbReference type="ChEBI" id="CHEBI:29035"/>
    </cofactor>
</comment>
<dbReference type="PROSITE" id="PS51462">
    <property type="entry name" value="NUDIX"/>
    <property type="match status" value="1"/>
</dbReference>
<dbReference type="PANTHER" id="PTHR12992">
    <property type="entry name" value="NUDIX HYDROLASE"/>
    <property type="match status" value="1"/>
</dbReference>
<accession>A0A1I0Q4T2</accession>
<evidence type="ECO:0000256" key="4">
    <source>
        <dbReference type="ARBA" id="ARBA00022801"/>
    </source>
</evidence>
<dbReference type="GO" id="GO:0010945">
    <property type="term" value="F:coenzyme A diphosphatase activity"/>
    <property type="evidence" value="ECO:0007669"/>
    <property type="project" value="InterPro"/>
</dbReference>
<organism evidence="8 9">
    <name type="scientific">Natrinema salifodinae</name>
    <dbReference type="NCBI Taxonomy" id="1202768"/>
    <lineage>
        <taxon>Archaea</taxon>
        <taxon>Methanobacteriati</taxon>
        <taxon>Methanobacteriota</taxon>
        <taxon>Stenosarchaea group</taxon>
        <taxon>Halobacteria</taxon>
        <taxon>Halobacteriales</taxon>
        <taxon>Natrialbaceae</taxon>
        <taxon>Natrinema</taxon>
    </lineage>
</organism>
<dbReference type="SUPFAM" id="SSF55811">
    <property type="entry name" value="Nudix"/>
    <property type="match status" value="1"/>
</dbReference>